<evidence type="ECO:0000313" key="2">
    <source>
        <dbReference type="EMBL" id="OJF98437.1"/>
    </source>
</evidence>
<dbReference type="OrthoDB" id="5540942at2"/>
<proteinExistence type="predicted"/>
<evidence type="ECO:0000256" key="1">
    <source>
        <dbReference type="SAM" id="SignalP"/>
    </source>
</evidence>
<comment type="caution">
    <text evidence="2">The sequence shown here is derived from an EMBL/GenBank/DDBJ whole genome shotgun (WGS) entry which is preliminary data.</text>
</comment>
<gene>
    <name evidence="2" type="ORF">AX760_14300</name>
</gene>
<sequence>MGKTLLLACALLLAAWAGLAQAQAVHQPKKGSAERAAVLDALRPAVEAQMRGPVEFVVATLRTTPKWAFVQVDPQRPGGAPINVEDTSFSGDADMMDGLTVFALLRFQSGRWNLVEHVVGPTDVAYLDWADRFGAPPVILGLE</sequence>
<keyword evidence="1" id="KW-0732">Signal</keyword>
<dbReference type="EMBL" id="LSRP01000075">
    <property type="protein sequence ID" value="OJF98437.1"/>
    <property type="molecule type" value="Genomic_DNA"/>
</dbReference>
<dbReference type="Proteomes" id="UP000182661">
    <property type="component" value="Unassembled WGS sequence"/>
</dbReference>
<feature type="chain" id="PRO_5024878330" evidence="1">
    <location>
        <begin position="23"/>
        <end position="143"/>
    </location>
</feature>
<evidence type="ECO:0000313" key="3">
    <source>
        <dbReference type="Proteomes" id="UP000182661"/>
    </source>
</evidence>
<accession>A0A657LVP5</accession>
<dbReference type="AlphaFoldDB" id="A0A657LVP5"/>
<name>A0A657LVP5_9HYPH</name>
<organism evidence="2 3">
    <name type="scientific">Pararhizobium antarcticum</name>
    <dbReference type="NCBI Taxonomy" id="1798805"/>
    <lineage>
        <taxon>Bacteria</taxon>
        <taxon>Pseudomonadati</taxon>
        <taxon>Pseudomonadota</taxon>
        <taxon>Alphaproteobacteria</taxon>
        <taxon>Hyphomicrobiales</taxon>
        <taxon>Rhizobiaceae</taxon>
        <taxon>Rhizobium/Agrobacterium group</taxon>
        <taxon>Pararhizobium</taxon>
    </lineage>
</organism>
<keyword evidence="3" id="KW-1185">Reference proteome</keyword>
<reference evidence="2 3" key="1">
    <citation type="submission" date="2016-02" db="EMBL/GenBank/DDBJ databases">
        <title>Genome sequencing of a beta-galactosidase producing bacteria Rhizobium sp. 59.</title>
        <authorList>
            <person name="Wang D."/>
            <person name="Kot W."/>
            <person name="Qin Y."/>
            <person name="Hansen L."/>
            <person name="Naqvi K."/>
            <person name="Rensing C."/>
        </authorList>
    </citation>
    <scope>NUCLEOTIDE SEQUENCE [LARGE SCALE GENOMIC DNA]</scope>
    <source>
        <strain evidence="2 3">59</strain>
    </source>
</reference>
<protein>
    <submittedName>
        <fullName evidence="2">Uncharacterized protein</fullName>
    </submittedName>
</protein>
<feature type="signal peptide" evidence="1">
    <location>
        <begin position="1"/>
        <end position="22"/>
    </location>
</feature>